<dbReference type="GO" id="GO:0005737">
    <property type="term" value="C:cytoplasm"/>
    <property type="evidence" value="ECO:0007669"/>
    <property type="project" value="TreeGrafter"/>
</dbReference>
<dbReference type="InterPro" id="IPR004013">
    <property type="entry name" value="PHP_dom"/>
</dbReference>
<dbReference type="SUPFAM" id="SSF89550">
    <property type="entry name" value="PHP domain-like"/>
    <property type="match status" value="1"/>
</dbReference>
<dbReference type="UniPathway" id="UPA00031">
    <property type="reaction ID" value="UER00013"/>
</dbReference>
<evidence type="ECO:0000256" key="6">
    <source>
        <dbReference type="ARBA" id="ARBA00023102"/>
    </source>
</evidence>
<reference evidence="9" key="1">
    <citation type="submission" date="2015-07" db="EMBL/GenBank/DDBJ databases">
        <title>Adaptation to a free-living lifestyle via gene acquisitions in the diplomonad Trepomonas sp. PC1.</title>
        <authorList>
            <person name="Xu F."/>
            <person name="Jerlstrom-Hultqvist J."/>
            <person name="Kolisko M."/>
            <person name="Simpson A.G.B."/>
            <person name="Roger A.J."/>
            <person name="Svard S.G."/>
            <person name="Andersson J.O."/>
        </authorList>
    </citation>
    <scope>NUCLEOTIDE SEQUENCE</scope>
    <source>
        <strain evidence="9">PC1</strain>
    </source>
</reference>
<proteinExistence type="inferred from homology"/>
<dbReference type="GO" id="GO:0004401">
    <property type="term" value="F:histidinol-phosphatase activity"/>
    <property type="evidence" value="ECO:0007669"/>
    <property type="project" value="UniProtKB-EC"/>
</dbReference>
<evidence type="ECO:0000313" key="9">
    <source>
        <dbReference type="EMBL" id="JAP91540.1"/>
    </source>
</evidence>
<comment type="catalytic activity">
    <reaction evidence="7">
        <text>L-histidinol phosphate + H2O = L-histidinol + phosphate</text>
        <dbReference type="Rhea" id="RHEA:14465"/>
        <dbReference type="ChEBI" id="CHEBI:15377"/>
        <dbReference type="ChEBI" id="CHEBI:43474"/>
        <dbReference type="ChEBI" id="CHEBI:57699"/>
        <dbReference type="ChEBI" id="CHEBI:57980"/>
        <dbReference type="EC" id="3.1.3.15"/>
    </reaction>
</comment>
<evidence type="ECO:0000259" key="8">
    <source>
        <dbReference type="Pfam" id="PF02811"/>
    </source>
</evidence>
<evidence type="ECO:0000256" key="1">
    <source>
        <dbReference type="ARBA" id="ARBA00004970"/>
    </source>
</evidence>
<dbReference type="PANTHER" id="PTHR21039:SF0">
    <property type="entry name" value="HISTIDINOL-PHOSPHATASE"/>
    <property type="match status" value="1"/>
</dbReference>
<dbReference type="EC" id="3.1.3.15" evidence="3"/>
<comment type="similarity">
    <text evidence="2">Belongs to the PHP hydrolase family. HisK subfamily.</text>
</comment>
<organism evidence="9">
    <name type="scientific">Trepomonas sp. PC1</name>
    <dbReference type="NCBI Taxonomy" id="1076344"/>
    <lineage>
        <taxon>Eukaryota</taxon>
        <taxon>Metamonada</taxon>
        <taxon>Diplomonadida</taxon>
        <taxon>Hexamitidae</taxon>
        <taxon>Hexamitinae</taxon>
        <taxon>Trepomonas</taxon>
    </lineage>
</organism>
<comment type="pathway">
    <text evidence="1">Amino-acid biosynthesis; L-histidine biosynthesis; L-histidine from 5-phospho-alpha-D-ribose 1-diphosphate: step 8/9.</text>
</comment>
<dbReference type="InterPro" id="IPR016195">
    <property type="entry name" value="Pol/histidinol_Pase-like"/>
</dbReference>
<protein>
    <recommendedName>
        <fullName evidence="3">histidinol-phosphatase</fullName>
        <ecNumber evidence="3">3.1.3.15</ecNumber>
    </recommendedName>
</protein>
<dbReference type="AlphaFoldDB" id="A0A146K3Q5"/>
<feature type="domain" description="PHP" evidence="8">
    <location>
        <begin position="3"/>
        <end position="157"/>
    </location>
</feature>
<dbReference type="EMBL" id="GDID01005066">
    <property type="protein sequence ID" value="JAP91540.1"/>
    <property type="molecule type" value="Transcribed_RNA"/>
</dbReference>
<dbReference type="GO" id="GO:0000105">
    <property type="term" value="P:L-histidine biosynthetic process"/>
    <property type="evidence" value="ECO:0007669"/>
    <property type="project" value="UniProtKB-UniPathway"/>
</dbReference>
<evidence type="ECO:0000256" key="4">
    <source>
        <dbReference type="ARBA" id="ARBA00022605"/>
    </source>
</evidence>
<evidence type="ECO:0000256" key="5">
    <source>
        <dbReference type="ARBA" id="ARBA00022801"/>
    </source>
</evidence>
<dbReference type="Pfam" id="PF02811">
    <property type="entry name" value="PHP"/>
    <property type="match status" value="1"/>
</dbReference>
<feature type="non-terminal residue" evidence="9">
    <location>
        <position position="1"/>
    </location>
</feature>
<keyword evidence="4" id="KW-0028">Amino-acid biosynthesis</keyword>
<keyword evidence="6" id="KW-0368">Histidine biosynthesis</keyword>
<dbReference type="Gene3D" id="3.20.20.140">
    <property type="entry name" value="Metal-dependent hydrolases"/>
    <property type="match status" value="1"/>
</dbReference>
<keyword evidence="5" id="KW-0378">Hydrolase</keyword>
<evidence type="ECO:0000256" key="2">
    <source>
        <dbReference type="ARBA" id="ARBA00009152"/>
    </source>
</evidence>
<dbReference type="InterPro" id="IPR010140">
    <property type="entry name" value="Histidinol_P_phosphatase_HisJ"/>
</dbReference>
<gene>
    <name evidence="9" type="ORF">TPC1_16817</name>
</gene>
<sequence length="310" mass="36417">IFDCHSHTFLCGHAEMVCPRVFHALAYEKGFKGYAFCCHNPFPKNDVTPEYRMTFQQYGTFLKAFEVEKQFAAQNFPELELTLNMEVDYHPENPEKTNQFVQLTEEYDCLLGSLHYYYELCTIPHAEQLQFVANYVKVWKQAVQTGWFQVMSHYDFFKARFGMDWYLENFDLMKNDLFDGLEYLAEFNKERLQQELQPISIEMNTGGLQYGCDPFLPTGQLIQKAIELQIPICLGSDAHQSHEVGRQFKEALQFLKDNGCNELHYYKQKKIQTYDIQEALDSLHECDVAEVLNDFKTKSKGYAHFGKFYK</sequence>
<evidence type="ECO:0000256" key="7">
    <source>
        <dbReference type="ARBA" id="ARBA00049158"/>
    </source>
</evidence>
<name>A0A146K3Q5_9EUKA</name>
<accession>A0A146K3Q5</accession>
<dbReference type="PANTHER" id="PTHR21039">
    <property type="entry name" value="HISTIDINOL PHOSPHATASE-RELATED"/>
    <property type="match status" value="1"/>
</dbReference>
<evidence type="ECO:0000256" key="3">
    <source>
        <dbReference type="ARBA" id="ARBA00013085"/>
    </source>
</evidence>